<keyword evidence="15" id="KW-1185">Reference proteome</keyword>
<evidence type="ECO:0000256" key="7">
    <source>
        <dbReference type="ARBA" id="ARBA00022475"/>
    </source>
</evidence>
<dbReference type="GO" id="GO:0015297">
    <property type="term" value="F:antiporter activity"/>
    <property type="evidence" value="ECO:0007669"/>
    <property type="project" value="UniProtKB-KW"/>
</dbReference>
<evidence type="ECO:0000256" key="10">
    <source>
        <dbReference type="ARBA" id="ARBA00023065"/>
    </source>
</evidence>
<comment type="similarity">
    <text evidence="3">Belongs to the multi antimicrobial extrusion (MATE) (TC 2.A.66.1) family.</text>
</comment>
<dbReference type="PIRSF" id="PIRSF006603">
    <property type="entry name" value="DinF"/>
    <property type="match status" value="1"/>
</dbReference>
<evidence type="ECO:0000256" key="1">
    <source>
        <dbReference type="ARBA" id="ARBA00003408"/>
    </source>
</evidence>
<evidence type="ECO:0000256" key="11">
    <source>
        <dbReference type="ARBA" id="ARBA00023136"/>
    </source>
</evidence>
<sequence>MKEIDLTSGSIFKKLIKFSLPMIVGNFLQQIYNLADTLIVGKYIGANALASVGSVYTLMTFITSIIIGLCMGSGAFFSLDYGAKNHKRLKEDIVLSFIFILSVSAIISIVIYPCMGIILSILQTPSTLMALTKEYVTVIFSGIIFIFLYNFFAYLLRSIGKPYVPLVFLGISSVLNIILDIWFVVSLNKGVFGAGFATVISQGVAGIGLLIYSIIKVPIVRIQKEKVDLSFKRFREIVINDLATSVQQSVMNFGILMIQGLVNSFGEVIMASFAAAVKIDTLAYMPSQEFGNAYSLFISQNYGAKKSDRIKNGTKISFIVSAIFCLVVSAIIFIFAESLMGIFVESFEKEIIIEGAKYLRIEGAMYVGIGILFLWYGYFRGVNKPLISLILTIISLGTRVVLSYALAPTTPLGVIAIWLSIPIGWILADVVGYFYYRKNKL</sequence>
<gene>
    <name evidence="14" type="ORF">E5Z56_09980</name>
</gene>
<evidence type="ECO:0000256" key="9">
    <source>
        <dbReference type="ARBA" id="ARBA00022989"/>
    </source>
</evidence>
<dbReference type="Proteomes" id="UP000301475">
    <property type="component" value="Chromosome"/>
</dbReference>
<reference evidence="14 15" key="1">
    <citation type="submission" date="2019-04" db="EMBL/GenBank/DDBJ databases">
        <authorList>
            <person name="Embree M."/>
            <person name="Gaffney J.R."/>
        </authorList>
    </citation>
    <scope>NUCLEOTIDE SEQUENCE [LARGE SCALE GENOMIC DNA]</scope>
    <source>
        <strain evidence="14 15">JE7A12</strain>
    </source>
</reference>
<comment type="subcellular location">
    <subcellularLocation>
        <location evidence="2">Cell membrane</location>
        <topology evidence="2">Multi-pass membrane protein</topology>
    </subcellularLocation>
</comment>
<dbReference type="PANTHER" id="PTHR43298:SF2">
    <property type="entry name" value="FMN_FAD EXPORTER YEEO-RELATED"/>
    <property type="match status" value="1"/>
</dbReference>
<evidence type="ECO:0000256" key="13">
    <source>
        <dbReference type="SAM" id="Phobius"/>
    </source>
</evidence>
<evidence type="ECO:0000256" key="5">
    <source>
        <dbReference type="ARBA" id="ARBA00022448"/>
    </source>
</evidence>
<feature type="transmembrane region" description="Helical" evidence="13">
    <location>
        <begin position="386"/>
        <end position="406"/>
    </location>
</feature>
<feature type="transmembrane region" description="Helical" evidence="13">
    <location>
        <begin position="191"/>
        <end position="215"/>
    </location>
</feature>
<dbReference type="EMBL" id="CP039381">
    <property type="protein sequence ID" value="QCT07662.1"/>
    <property type="molecule type" value="Genomic_DNA"/>
</dbReference>
<organism evidence="14 15">
    <name type="scientific">Ruminococcus bovis</name>
    <dbReference type="NCBI Taxonomy" id="2564099"/>
    <lineage>
        <taxon>Bacteria</taxon>
        <taxon>Bacillati</taxon>
        <taxon>Bacillota</taxon>
        <taxon>Clostridia</taxon>
        <taxon>Eubacteriales</taxon>
        <taxon>Oscillospiraceae</taxon>
        <taxon>Ruminococcus</taxon>
    </lineage>
</organism>
<dbReference type="OrthoDB" id="9776324at2"/>
<keyword evidence="8 13" id="KW-0812">Transmembrane</keyword>
<feature type="transmembrane region" description="Helical" evidence="13">
    <location>
        <begin position="316"/>
        <end position="343"/>
    </location>
</feature>
<keyword evidence="5" id="KW-0813">Transport</keyword>
<dbReference type="AlphaFoldDB" id="A0A4P8XY23"/>
<dbReference type="RefSeq" id="WP_138157656.1">
    <property type="nucleotide sequence ID" value="NZ_CP039381.1"/>
</dbReference>
<evidence type="ECO:0000256" key="3">
    <source>
        <dbReference type="ARBA" id="ARBA00010199"/>
    </source>
</evidence>
<name>A0A4P8XY23_9FIRM</name>
<keyword evidence="11 13" id="KW-0472">Membrane</keyword>
<keyword evidence="9 13" id="KW-1133">Transmembrane helix</keyword>
<evidence type="ECO:0000313" key="15">
    <source>
        <dbReference type="Proteomes" id="UP000301475"/>
    </source>
</evidence>
<dbReference type="KEGG" id="ruj:E5Z56_09980"/>
<feature type="transmembrane region" description="Helical" evidence="13">
    <location>
        <begin position="163"/>
        <end position="185"/>
    </location>
</feature>
<accession>A0A4P8XY23</accession>
<dbReference type="GO" id="GO:0005886">
    <property type="term" value="C:plasma membrane"/>
    <property type="evidence" value="ECO:0007669"/>
    <property type="project" value="UniProtKB-SubCell"/>
</dbReference>
<keyword evidence="7" id="KW-1003">Cell membrane</keyword>
<dbReference type="CDD" id="cd13138">
    <property type="entry name" value="MATE_yoeA_like"/>
    <property type="match status" value="1"/>
</dbReference>
<keyword evidence="6" id="KW-0050">Antiport</keyword>
<keyword evidence="10" id="KW-0406">Ion transport</keyword>
<evidence type="ECO:0000256" key="2">
    <source>
        <dbReference type="ARBA" id="ARBA00004651"/>
    </source>
</evidence>
<dbReference type="InterPro" id="IPR048279">
    <property type="entry name" value="MdtK-like"/>
</dbReference>
<dbReference type="InterPro" id="IPR002528">
    <property type="entry name" value="MATE_fam"/>
</dbReference>
<evidence type="ECO:0000313" key="14">
    <source>
        <dbReference type="EMBL" id="QCT07662.1"/>
    </source>
</evidence>
<proteinExistence type="inferred from homology"/>
<feature type="transmembrane region" description="Helical" evidence="13">
    <location>
        <begin position="55"/>
        <end position="81"/>
    </location>
</feature>
<dbReference type="Pfam" id="PF01554">
    <property type="entry name" value="MatE"/>
    <property type="match status" value="2"/>
</dbReference>
<protein>
    <recommendedName>
        <fullName evidence="4">Probable multidrug resistance protein NorM</fullName>
    </recommendedName>
    <alternativeName>
        <fullName evidence="12">Multidrug-efflux transporter</fullName>
    </alternativeName>
</protein>
<dbReference type="GO" id="GO:0006811">
    <property type="term" value="P:monoatomic ion transport"/>
    <property type="evidence" value="ECO:0007669"/>
    <property type="project" value="UniProtKB-KW"/>
</dbReference>
<feature type="transmembrane region" description="Helical" evidence="13">
    <location>
        <begin position="363"/>
        <end position="379"/>
    </location>
</feature>
<dbReference type="NCBIfam" id="TIGR00797">
    <property type="entry name" value="matE"/>
    <property type="match status" value="1"/>
</dbReference>
<feature type="transmembrane region" description="Helical" evidence="13">
    <location>
        <begin position="412"/>
        <end position="436"/>
    </location>
</feature>
<dbReference type="GO" id="GO:0042910">
    <property type="term" value="F:xenobiotic transmembrane transporter activity"/>
    <property type="evidence" value="ECO:0007669"/>
    <property type="project" value="InterPro"/>
</dbReference>
<evidence type="ECO:0000256" key="8">
    <source>
        <dbReference type="ARBA" id="ARBA00022692"/>
    </source>
</evidence>
<feature type="transmembrane region" description="Helical" evidence="13">
    <location>
        <begin position="135"/>
        <end position="156"/>
    </location>
</feature>
<evidence type="ECO:0000256" key="12">
    <source>
        <dbReference type="ARBA" id="ARBA00031636"/>
    </source>
</evidence>
<evidence type="ECO:0000256" key="4">
    <source>
        <dbReference type="ARBA" id="ARBA00020268"/>
    </source>
</evidence>
<dbReference type="PANTHER" id="PTHR43298">
    <property type="entry name" value="MULTIDRUG RESISTANCE PROTEIN NORM-RELATED"/>
    <property type="match status" value="1"/>
</dbReference>
<evidence type="ECO:0000256" key="6">
    <source>
        <dbReference type="ARBA" id="ARBA00022449"/>
    </source>
</evidence>
<feature type="transmembrane region" description="Helical" evidence="13">
    <location>
        <begin position="93"/>
        <end position="123"/>
    </location>
</feature>
<dbReference type="InterPro" id="IPR050222">
    <property type="entry name" value="MATE_MdtK"/>
</dbReference>
<comment type="function">
    <text evidence="1">Multidrug efflux pump.</text>
</comment>